<sequence>MDGPAAGLLNELHAWEQPSVPLHATDTVLGPDLLGLLEPAPMPQFLADGFSYDQLYTDQLYAFFDFIDMAHPERVDGYQVRPEDLPAFSETIWQDVRAPNPETGDPDRRRWAPNTTQLPEDLRSLPDVIELPLMVHAIWFGGPLTGTAATEDFRRNMEVFARRTGREGFRTNLFTDVTREEFLAAAQLPEFRSVEESESDRLDAVRDMLGWARRHNIRLINVHEVFHAEVGLPIQRFLLAELNKQHGRGYAAAADIVKVLLLILFGGWQTDGDNSLSRAVLHFDDETSAPAWLDEVMTLFQQDGYAVHAHPDRGLVGNSSLLASRGHPFFLRYLERLEANYGKTQRALVPIPDDETREAAEIWVRQPMLRPRRHSVMSRTGPDNLRGLSQDVGHRRPFPDLPHLRHLGMGTANSWMSRRPFDAQRAYLPHEVPEVLARITATLIRGLHNREGDLHLTGVAPVVNGLPDPAAAWEAVVEYILETPALARQVRTATDRALVPPEHVDGPVDV</sequence>
<dbReference type="Proteomes" id="UP001597053">
    <property type="component" value="Unassembled WGS sequence"/>
</dbReference>
<dbReference type="Gene3D" id="3.90.550.20">
    <property type="match status" value="1"/>
</dbReference>
<protein>
    <submittedName>
        <fullName evidence="2">Uncharacterized protein</fullName>
    </submittedName>
</protein>
<organism evidence="2 3">
    <name type="scientific">Micromonospora azadirachtae</name>
    <dbReference type="NCBI Taxonomy" id="1970735"/>
    <lineage>
        <taxon>Bacteria</taxon>
        <taxon>Bacillati</taxon>
        <taxon>Actinomycetota</taxon>
        <taxon>Actinomycetes</taxon>
        <taxon>Micromonosporales</taxon>
        <taxon>Micromonosporaceae</taxon>
        <taxon>Micromonospora</taxon>
    </lineage>
</organism>
<proteinExistence type="predicted"/>
<keyword evidence="3" id="KW-1185">Reference proteome</keyword>
<feature type="region of interest" description="Disordered" evidence="1">
    <location>
        <begin position="373"/>
        <end position="399"/>
    </location>
</feature>
<accession>A0ABW3A4H0</accession>
<feature type="non-terminal residue" evidence="2">
    <location>
        <position position="510"/>
    </location>
</feature>
<comment type="caution">
    <text evidence="2">The sequence shown here is derived from an EMBL/GenBank/DDBJ whole genome shotgun (WGS) entry which is preliminary data.</text>
</comment>
<dbReference type="SUPFAM" id="SSF53448">
    <property type="entry name" value="Nucleotide-diphospho-sugar transferases"/>
    <property type="match status" value="1"/>
</dbReference>
<dbReference type="InterPro" id="IPR029044">
    <property type="entry name" value="Nucleotide-diphossugar_trans"/>
</dbReference>
<gene>
    <name evidence="2" type="ORF">ACFQZ8_18210</name>
</gene>
<dbReference type="EMBL" id="JBHTHM010001018">
    <property type="protein sequence ID" value="MFD0785842.1"/>
    <property type="molecule type" value="Genomic_DNA"/>
</dbReference>
<name>A0ABW3A4H0_9ACTN</name>
<feature type="region of interest" description="Disordered" evidence="1">
    <location>
        <begin position="96"/>
        <end position="115"/>
    </location>
</feature>
<evidence type="ECO:0000313" key="2">
    <source>
        <dbReference type="EMBL" id="MFD0785842.1"/>
    </source>
</evidence>
<reference evidence="3" key="1">
    <citation type="journal article" date="2019" name="Int. J. Syst. Evol. Microbiol.">
        <title>The Global Catalogue of Microorganisms (GCM) 10K type strain sequencing project: providing services to taxonomists for standard genome sequencing and annotation.</title>
        <authorList>
            <consortium name="The Broad Institute Genomics Platform"/>
            <consortium name="The Broad Institute Genome Sequencing Center for Infectious Disease"/>
            <person name="Wu L."/>
            <person name="Ma J."/>
        </authorList>
    </citation>
    <scope>NUCLEOTIDE SEQUENCE [LARGE SCALE GENOMIC DNA]</scope>
    <source>
        <strain evidence="3">JCM 32148</strain>
    </source>
</reference>
<evidence type="ECO:0000313" key="3">
    <source>
        <dbReference type="Proteomes" id="UP001597053"/>
    </source>
</evidence>
<evidence type="ECO:0000256" key="1">
    <source>
        <dbReference type="SAM" id="MobiDB-lite"/>
    </source>
</evidence>